<dbReference type="InterPro" id="IPR013694">
    <property type="entry name" value="VIT"/>
</dbReference>
<dbReference type="SMART" id="SM00609">
    <property type="entry name" value="VIT"/>
    <property type="match status" value="1"/>
</dbReference>
<dbReference type="InterPro" id="IPR036465">
    <property type="entry name" value="vWFA_dom_sf"/>
</dbReference>
<comment type="caution">
    <text evidence="5">The sequence shown here is derived from an EMBL/GenBank/DDBJ whole genome shotgun (WGS) entry which is preliminary data.</text>
</comment>
<keyword evidence="6" id="KW-1185">Reference proteome</keyword>
<evidence type="ECO:0000313" key="6">
    <source>
        <dbReference type="Proteomes" id="UP000257039"/>
    </source>
</evidence>
<evidence type="ECO:0000256" key="2">
    <source>
        <dbReference type="SAM" id="Phobius"/>
    </source>
</evidence>
<reference evidence="5 6" key="1">
    <citation type="submission" date="2017-04" db="EMBL/GenBank/DDBJ databases">
        <title>Draft genome sequence of Zooshikella ganghwensis VG4 isolated from Red Sea sediments.</title>
        <authorList>
            <person name="Rehman Z."/>
            <person name="Alam I."/>
            <person name="Kamau A."/>
            <person name="Bajic V."/>
            <person name="Leiknes T."/>
        </authorList>
    </citation>
    <scope>NUCLEOTIDE SEQUENCE [LARGE SCALE GENOMIC DNA]</scope>
    <source>
        <strain evidence="5 6">VG4</strain>
    </source>
</reference>
<dbReference type="Proteomes" id="UP000257039">
    <property type="component" value="Unassembled WGS sequence"/>
</dbReference>
<evidence type="ECO:0000259" key="3">
    <source>
        <dbReference type="PROSITE" id="PS50234"/>
    </source>
</evidence>
<sequence>MKDDFAALNQYLGWLAISLWLFCFLSLLTFTTAKASTSNDYYEVYQSPEEVTSGSLLLKKEASYTNALRLDNHVDIDVNGIIAAVTVTQRFKNSSSEWAEGIYAFPLPENAAVYAMEMTIGDRTIKGLIKRKDEAKHIYTTAKASGQQASLLSQHRPNLFTTQVANIAPEETIEVKISYMQSVPYVNSQYQLRFPMTITPRYQGAQAAQTNSNSQPAPQSSPLPPLPQHAAHQVPLKVNLSIKINAGLPLTHLASPTHKLKINKNDHQYTVQLKNDAVIFDRDLELIWQPQTELQPQATFFTENIMGETYGLLMVIPPKIQDSKKPLSKEQIFIIDTSGSMAGNSMIQAKAALQFALRQLNPNDRFNIIAFDSTTRTLFEHSQRVSMLSLADAIKFIDDLTADGGTEILPALQTAVALPLTDTELSQMIFMTDGSVGNEIEILQYINQNLAPRRLFTIGIGSAPNSYFMSKSAEFGRGTFTYIPNISTVEQRITHLFHQIQNPIASGITVTWPDGLQQTVADLYQGQPLIITRKLDSLKSPLKIKAKMGKQAWQQVIPEAQLHQPANGIGKLWARQQIEALQDEYIQTNNNALPEQITQIALTHQLASRYTSFVAVAEEIVKPANKPSQSAVIPNALPQGNAYQTTGFPQTATAAPWHQLMALITALLGVLCLSWNTLRKRYEI</sequence>
<dbReference type="Pfam" id="PF13768">
    <property type="entry name" value="VWA_3"/>
    <property type="match status" value="1"/>
</dbReference>
<dbReference type="NCBIfam" id="TIGR03788">
    <property type="entry name" value="marine_srt_targ"/>
    <property type="match status" value="1"/>
</dbReference>
<dbReference type="Pfam" id="PF08487">
    <property type="entry name" value="VIT"/>
    <property type="match status" value="1"/>
</dbReference>
<dbReference type="AlphaFoldDB" id="A0A4P9VTD0"/>
<dbReference type="PROSITE" id="PS51468">
    <property type="entry name" value="VIT"/>
    <property type="match status" value="1"/>
</dbReference>
<feature type="domain" description="VWFA" evidence="3">
    <location>
        <begin position="330"/>
        <end position="500"/>
    </location>
</feature>
<feature type="region of interest" description="Disordered" evidence="1">
    <location>
        <begin position="204"/>
        <end position="229"/>
    </location>
</feature>
<proteinExistence type="predicted"/>
<feature type="transmembrane region" description="Helical" evidence="2">
    <location>
        <begin position="657"/>
        <end position="678"/>
    </location>
</feature>
<dbReference type="EMBL" id="NDXW01000001">
    <property type="protein sequence ID" value="RDH45502.1"/>
    <property type="molecule type" value="Genomic_DNA"/>
</dbReference>
<dbReference type="SUPFAM" id="SSF53300">
    <property type="entry name" value="vWA-like"/>
    <property type="match status" value="1"/>
</dbReference>
<evidence type="ECO:0000259" key="4">
    <source>
        <dbReference type="PROSITE" id="PS51468"/>
    </source>
</evidence>
<evidence type="ECO:0000256" key="1">
    <source>
        <dbReference type="SAM" id="MobiDB-lite"/>
    </source>
</evidence>
<dbReference type="SMART" id="SM00327">
    <property type="entry name" value="VWA"/>
    <property type="match status" value="1"/>
</dbReference>
<keyword evidence="2" id="KW-0812">Transmembrane</keyword>
<protein>
    <submittedName>
        <fullName evidence="5">Marine proteobacterial sortase target protein</fullName>
    </submittedName>
</protein>
<accession>A0A4P9VTD0</accession>
<feature type="domain" description="VIT" evidence="4">
    <location>
        <begin position="53"/>
        <end position="181"/>
    </location>
</feature>
<name>A0A4P9VTD0_9GAMM</name>
<dbReference type="PROSITE" id="PS50234">
    <property type="entry name" value="VWFA"/>
    <property type="match status" value="1"/>
</dbReference>
<dbReference type="PANTHER" id="PTHR45737">
    <property type="entry name" value="VON WILLEBRAND FACTOR A DOMAIN-CONTAINING PROTEIN 5A"/>
    <property type="match status" value="1"/>
</dbReference>
<gene>
    <name evidence="5" type="ORF">B9G39_19760</name>
</gene>
<dbReference type="RefSeq" id="WP_094788449.1">
    <property type="nucleotide sequence ID" value="NZ_NDXW01000001.1"/>
</dbReference>
<keyword evidence="2" id="KW-1133">Transmembrane helix</keyword>
<keyword evidence="2" id="KW-0472">Membrane</keyword>
<dbReference type="InterPro" id="IPR022440">
    <property type="entry name" value="CHP03788"/>
</dbReference>
<organism evidence="5 6">
    <name type="scientific">Zooshikella ganghwensis</name>
    <dbReference type="NCBI Taxonomy" id="202772"/>
    <lineage>
        <taxon>Bacteria</taxon>
        <taxon>Pseudomonadati</taxon>
        <taxon>Pseudomonadota</taxon>
        <taxon>Gammaproteobacteria</taxon>
        <taxon>Oceanospirillales</taxon>
        <taxon>Zooshikellaceae</taxon>
        <taxon>Zooshikella</taxon>
    </lineage>
</organism>
<dbReference type="InterPro" id="IPR002035">
    <property type="entry name" value="VWF_A"/>
</dbReference>
<dbReference type="Gene3D" id="3.40.50.410">
    <property type="entry name" value="von Willebrand factor, type A domain"/>
    <property type="match status" value="1"/>
</dbReference>
<evidence type="ECO:0000313" key="5">
    <source>
        <dbReference type="EMBL" id="RDH45502.1"/>
    </source>
</evidence>
<dbReference type="PANTHER" id="PTHR45737:SF6">
    <property type="entry name" value="VON WILLEBRAND FACTOR A DOMAIN-CONTAINING PROTEIN 5A"/>
    <property type="match status" value="1"/>
</dbReference>